<evidence type="ECO:0000313" key="3">
    <source>
        <dbReference type="Proteomes" id="UP001187192"/>
    </source>
</evidence>
<organism evidence="2 3">
    <name type="scientific">Ficus carica</name>
    <name type="common">Common fig</name>
    <dbReference type="NCBI Taxonomy" id="3494"/>
    <lineage>
        <taxon>Eukaryota</taxon>
        <taxon>Viridiplantae</taxon>
        <taxon>Streptophyta</taxon>
        <taxon>Embryophyta</taxon>
        <taxon>Tracheophyta</taxon>
        <taxon>Spermatophyta</taxon>
        <taxon>Magnoliopsida</taxon>
        <taxon>eudicotyledons</taxon>
        <taxon>Gunneridae</taxon>
        <taxon>Pentapetalae</taxon>
        <taxon>rosids</taxon>
        <taxon>fabids</taxon>
        <taxon>Rosales</taxon>
        <taxon>Moraceae</taxon>
        <taxon>Ficeae</taxon>
        <taxon>Ficus</taxon>
    </lineage>
</organism>
<evidence type="ECO:0000259" key="1">
    <source>
        <dbReference type="PROSITE" id="PS50181"/>
    </source>
</evidence>
<dbReference type="SUPFAM" id="SSF81383">
    <property type="entry name" value="F-box domain"/>
    <property type="match status" value="1"/>
</dbReference>
<name>A0AA88E579_FICCA</name>
<proteinExistence type="predicted"/>
<dbReference type="SMART" id="SM00256">
    <property type="entry name" value="FBOX"/>
    <property type="match status" value="1"/>
</dbReference>
<sequence>MLTTISADRFSGLPDNLAYHIFSFLKLKDITRLSLVSKRFKRLCMSTPFLAFDDTNCRFDEAKRAQMMNYIDRFLFLRKGTHIHRLYIRWYLRKGTIGDEYRVVSWLHNAVLCNVKHIMLDLVVEVESEFTLPTSLLSCASLEALTVRLDDDIFKLPNSISTMSGSIFLKSLTLQSVKLDDNFGISVSTCCKFLKELRLRDIKGVKCIVITSSSLELLAILKPHHLVHLLVCAEMLRSVVVEWRFDSHETRLLHLSTPSLETLLWKGNKVNFSSAGRFDNLAKVGIFLRPYTGVDFITQPQIDTVLQAVCSTKCLALLDINIQDCLQTMFPSLMKLHIEVSAAFDVDLVRNMASLFRVTPNLHHLSIKREFEFRYIDNASDQGKDGEDAGICDAWYAASLPFLHDVTMELIRQDKYELELIKYLFKYAGCLRTIAIFYVPPLKSHFNREVIGCKKASILVQLKFIRCGA</sequence>
<dbReference type="InterPro" id="IPR053197">
    <property type="entry name" value="F-box_SCFL_complex_component"/>
</dbReference>
<dbReference type="Gene3D" id="1.20.1280.50">
    <property type="match status" value="1"/>
</dbReference>
<gene>
    <name evidence="2" type="ORF">TIFTF001_033376</name>
</gene>
<dbReference type="Gramene" id="FCD_00034942-RA">
    <property type="protein sequence ID" value="FCD_00034942-RA:cds"/>
    <property type="gene ID" value="FCD_00034942"/>
</dbReference>
<feature type="domain" description="F-box" evidence="1">
    <location>
        <begin position="7"/>
        <end position="55"/>
    </location>
</feature>
<evidence type="ECO:0000313" key="2">
    <source>
        <dbReference type="EMBL" id="GMN64319.1"/>
    </source>
</evidence>
<dbReference type="InterPro" id="IPR036047">
    <property type="entry name" value="F-box-like_dom_sf"/>
</dbReference>
<dbReference type="AlphaFoldDB" id="A0AA88E579"/>
<dbReference type="Pfam" id="PF00646">
    <property type="entry name" value="F-box"/>
    <property type="match status" value="1"/>
</dbReference>
<dbReference type="InterPro" id="IPR001810">
    <property type="entry name" value="F-box_dom"/>
</dbReference>
<dbReference type="PANTHER" id="PTHR34223:SF51">
    <property type="entry name" value="OS06G0556300 PROTEIN"/>
    <property type="match status" value="1"/>
</dbReference>
<reference evidence="2" key="1">
    <citation type="submission" date="2023-07" db="EMBL/GenBank/DDBJ databases">
        <title>draft genome sequence of fig (Ficus carica).</title>
        <authorList>
            <person name="Takahashi T."/>
            <person name="Nishimura K."/>
        </authorList>
    </citation>
    <scope>NUCLEOTIDE SEQUENCE</scope>
</reference>
<dbReference type="Proteomes" id="UP001187192">
    <property type="component" value="Unassembled WGS sequence"/>
</dbReference>
<accession>A0AA88E579</accession>
<protein>
    <recommendedName>
        <fullName evidence="1">F-box domain-containing protein</fullName>
    </recommendedName>
</protein>
<dbReference type="EMBL" id="BTGU01000175">
    <property type="protein sequence ID" value="GMN64319.1"/>
    <property type="molecule type" value="Genomic_DNA"/>
</dbReference>
<comment type="caution">
    <text evidence="2">The sequence shown here is derived from an EMBL/GenBank/DDBJ whole genome shotgun (WGS) entry which is preliminary data.</text>
</comment>
<keyword evidence="3" id="KW-1185">Reference proteome</keyword>
<dbReference type="PROSITE" id="PS50181">
    <property type="entry name" value="FBOX"/>
    <property type="match status" value="1"/>
</dbReference>
<dbReference type="PANTHER" id="PTHR34223">
    <property type="entry name" value="OS11G0201299 PROTEIN"/>
    <property type="match status" value="1"/>
</dbReference>